<gene>
    <name evidence="1" type="ORF">BCR42DRAFT_159396</name>
</gene>
<organism evidence="1 2">
    <name type="scientific">Absidia repens</name>
    <dbReference type="NCBI Taxonomy" id="90262"/>
    <lineage>
        <taxon>Eukaryota</taxon>
        <taxon>Fungi</taxon>
        <taxon>Fungi incertae sedis</taxon>
        <taxon>Mucoromycota</taxon>
        <taxon>Mucoromycotina</taxon>
        <taxon>Mucoromycetes</taxon>
        <taxon>Mucorales</taxon>
        <taxon>Cunninghamellaceae</taxon>
        <taxon>Absidia</taxon>
    </lineage>
</organism>
<sequence>MICGKMLLKGLLTCPLNPISDQGKFGKVSLQARFFCPLLTAIFADVTKNIILRWPNKMEETIPQIRPDAIISSLVQLNIGPSLGYGEVKPGDASTSKQSLCIDTMKLAVLSKNAASRNGHPIVSFQVNGFHLVFFVVQELDNHLYTMLEIGRVVVPISLSALHAFVTPKNLCILLREASIFRNWCVPPGRQFNTTTPPVISSQDMKTLLNMADKSRSKARECSIKGLQTHSLYVSIQTIKVKRLYGVNDGLDFADFFGLADLMAWATSGIDTPQSTHHRRRLPFFFRLPRLPNTYSATIHLVDDHSTPLLQELV</sequence>
<comment type="caution">
    <text evidence="1">The sequence shown here is derived from an EMBL/GenBank/DDBJ whole genome shotgun (WGS) entry which is preliminary data.</text>
</comment>
<dbReference type="OrthoDB" id="2230856at2759"/>
<dbReference type="AlphaFoldDB" id="A0A1X2HZZ9"/>
<reference evidence="1 2" key="1">
    <citation type="submission" date="2016-07" db="EMBL/GenBank/DDBJ databases">
        <title>Pervasive Adenine N6-methylation of Active Genes in Fungi.</title>
        <authorList>
            <consortium name="DOE Joint Genome Institute"/>
            <person name="Mondo S.J."/>
            <person name="Dannebaum R.O."/>
            <person name="Kuo R.C."/>
            <person name="Labutti K."/>
            <person name="Haridas S."/>
            <person name="Kuo A."/>
            <person name="Salamov A."/>
            <person name="Ahrendt S.R."/>
            <person name="Lipzen A."/>
            <person name="Sullivan W."/>
            <person name="Andreopoulos W.B."/>
            <person name="Clum A."/>
            <person name="Lindquist E."/>
            <person name="Daum C."/>
            <person name="Ramamoorthy G.K."/>
            <person name="Gryganskyi A."/>
            <person name="Culley D."/>
            <person name="Magnuson J.K."/>
            <person name="James T.Y."/>
            <person name="O'Malley M.A."/>
            <person name="Stajich J.E."/>
            <person name="Spatafora J.W."/>
            <person name="Visel A."/>
            <person name="Grigoriev I.V."/>
        </authorList>
    </citation>
    <scope>NUCLEOTIDE SEQUENCE [LARGE SCALE GENOMIC DNA]</scope>
    <source>
        <strain evidence="1 2">NRRL 1336</strain>
    </source>
</reference>
<dbReference type="Proteomes" id="UP000193560">
    <property type="component" value="Unassembled WGS sequence"/>
</dbReference>
<evidence type="ECO:0000313" key="1">
    <source>
        <dbReference type="EMBL" id="ORZ06421.1"/>
    </source>
</evidence>
<dbReference type="EMBL" id="MCGE01000039">
    <property type="protein sequence ID" value="ORZ06421.1"/>
    <property type="molecule type" value="Genomic_DNA"/>
</dbReference>
<name>A0A1X2HZZ9_9FUNG</name>
<protein>
    <submittedName>
        <fullName evidence="1">Uncharacterized protein</fullName>
    </submittedName>
</protein>
<accession>A0A1X2HZZ9</accession>
<keyword evidence="2" id="KW-1185">Reference proteome</keyword>
<dbReference type="STRING" id="90262.A0A1X2HZZ9"/>
<proteinExistence type="predicted"/>
<evidence type="ECO:0000313" key="2">
    <source>
        <dbReference type="Proteomes" id="UP000193560"/>
    </source>
</evidence>